<evidence type="ECO:0000256" key="1">
    <source>
        <dbReference type="SAM" id="Coils"/>
    </source>
</evidence>
<dbReference type="InterPro" id="IPR001849">
    <property type="entry name" value="PH_domain"/>
</dbReference>
<gene>
    <name evidence="4" type="ORF">M0813_19860</name>
</gene>
<sequence length="813" mass="95313">MSEVASPIVEGFLWKQEKNWKDWKKRYIVLQNDKLKCYKSLRKFKNKKQPLTDITLIGYGCTEYLPSNEKEKKKLKKFKFLIQLIHPDFPKYYFASPDFATGRRWMGNLIRACKWAKENFIKKHGQSISVNIHGSDAKSKKKQETLKKLNLEKKPLFDLSKQSLETNTPKQPLIIKSQENLVIGIKPPNLINSRIENLFKLKKKDTSQPIKKLFMICKLEYREASSSIQDERLCIMTESKLNFLSLDPNSIQKKREFLIDGFQNSEIEIKKNNEYHLKFTRQKKPPIILVSNNPYLIFIISMVFSVIKNKNLLKTFVSSACYRKKVFLKLPRDICIKIVDMLTSLKQQKNKKIFSLELLFQNNYLKVPKLIKILKKKNFKELISKMPSDIDSLISLIQLLIIIFWTIPDPVVNIDTNFNTPIFEEIDDPFNIDILNEMEEEKTLKKDPRLNDFYNEVHFYQTKDDVDINEMVFNIEQQKIVLTFMLKQIKQIFKTFDLKLNFPTLENGKEREKEMEIEIETLVIKKNKQWEINEKEDTFNEFENELLKIENSDPKKTKSIKSDQYSDSAFSNGKLSYNSKNTLNNNSSNNQESLQTSSVGTLGLGSMFTFNNNIYHSELLGGYNIIRSRSIFDVSENKSPQNDDEKSIYPQLSHYYSQPLPLIPIDGQMSMDIMDLNEVKQKQKRENVKLLLNDDLINLNKAEHRLKYFLKKDSTLKVKQALADILEILCYEAAVIGLESAQDFTEFSDYFESSFNYDQNKIAEIDPMFISKKKIDEITVIENINEGQKTIVLGNTKESSRLLKFRFKNFSRK</sequence>
<dbReference type="Pfam" id="PF00169">
    <property type="entry name" value="PH"/>
    <property type="match status" value="1"/>
</dbReference>
<dbReference type="InterPro" id="IPR011993">
    <property type="entry name" value="PH-like_dom_sf"/>
</dbReference>
<evidence type="ECO:0000256" key="2">
    <source>
        <dbReference type="SAM" id="MobiDB-lite"/>
    </source>
</evidence>
<feature type="region of interest" description="Disordered" evidence="2">
    <location>
        <begin position="577"/>
        <end position="596"/>
    </location>
</feature>
<keyword evidence="5" id="KW-1185">Reference proteome</keyword>
<reference evidence="4" key="1">
    <citation type="submission" date="2022-08" db="EMBL/GenBank/DDBJ databases">
        <title>Novel sulfate-reducing endosymbionts in the free-living metamonad Anaeramoeba.</title>
        <authorList>
            <person name="Jerlstrom-Hultqvist J."/>
            <person name="Cepicka I."/>
            <person name="Gallot-Lavallee L."/>
            <person name="Salas-Leiva D."/>
            <person name="Curtis B.A."/>
            <person name="Zahonova K."/>
            <person name="Pipaliya S."/>
            <person name="Dacks J."/>
            <person name="Roger A.J."/>
        </authorList>
    </citation>
    <scope>NUCLEOTIDE SEQUENCE</scope>
    <source>
        <strain evidence="4">Schooner1</strain>
    </source>
</reference>
<comment type="caution">
    <text evidence="4">The sequence shown here is derived from an EMBL/GenBank/DDBJ whole genome shotgun (WGS) entry which is preliminary data.</text>
</comment>
<dbReference type="EMBL" id="JAOAOG010000140">
    <property type="protein sequence ID" value="KAJ6246100.1"/>
    <property type="molecule type" value="Genomic_DNA"/>
</dbReference>
<feature type="domain" description="PH" evidence="3">
    <location>
        <begin position="6"/>
        <end position="114"/>
    </location>
</feature>
<accession>A0ABQ8YNM1</accession>
<evidence type="ECO:0000259" key="3">
    <source>
        <dbReference type="PROSITE" id="PS50003"/>
    </source>
</evidence>
<feature type="coiled-coil region" evidence="1">
    <location>
        <begin position="505"/>
        <end position="552"/>
    </location>
</feature>
<evidence type="ECO:0000313" key="5">
    <source>
        <dbReference type="Proteomes" id="UP001150062"/>
    </source>
</evidence>
<dbReference type="SMART" id="SM00233">
    <property type="entry name" value="PH"/>
    <property type="match status" value="1"/>
</dbReference>
<evidence type="ECO:0000313" key="4">
    <source>
        <dbReference type="EMBL" id="KAJ6246100.1"/>
    </source>
</evidence>
<name>A0ABQ8YNM1_9EUKA</name>
<dbReference type="PROSITE" id="PS50003">
    <property type="entry name" value="PH_DOMAIN"/>
    <property type="match status" value="1"/>
</dbReference>
<organism evidence="4 5">
    <name type="scientific">Anaeramoeba flamelloides</name>
    <dbReference type="NCBI Taxonomy" id="1746091"/>
    <lineage>
        <taxon>Eukaryota</taxon>
        <taxon>Metamonada</taxon>
        <taxon>Anaeramoebidae</taxon>
        <taxon>Anaeramoeba</taxon>
    </lineage>
</organism>
<dbReference type="Gene3D" id="2.30.29.30">
    <property type="entry name" value="Pleckstrin-homology domain (PH domain)/Phosphotyrosine-binding domain (PTB)"/>
    <property type="match status" value="1"/>
</dbReference>
<protein>
    <submittedName>
        <fullName evidence="4">Dual adapter for phosphotyrosine and 3-phosphotyrosine and 3-phosphoinositide</fullName>
    </submittedName>
</protein>
<dbReference type="SUPFAM" id="SSF50729">
    <property type="entry name" value="PH domain-like"/>
    <property type="match status" value="1"/>
</dbReference>
<proteinExistence type="predicted"/>
<dbReference type="Proteomes" id="UP001150062">
    <property type="component" value="Unassembled WGS sequence"/>
</dbReference>
<keyword evidence="1" id="KW-0175">Coiled coil</keyword>